<dbReference type="PANTHER" id="PTHR31692:SF4">
    <property type="entry name" value="EXPANSIN-LIKE A1-RELATED"/>
    <property type="match status" value="1"/>
</dbReference>
<dbReference type="GO" id="GO:0009505">
    <property type="term" value="C:plant-type cell wall"/>
    <property type="evidence" value="ECO:0007669"/>
    <property type="project" value="TreeGrafter"/>
</dbReference>
<dbReference type="InterPro" id="IPR036908">
    <property type="entry name" value="RlpA-like_sf"/>
</dbReference>
<evidence type="ECO:0000259" key="3">
    <source>
        <dbReference type="PROSITE" id="PS50842"/>
    </source>
</evidence>
<evidence type="ECO:0000313" key="5">
    <source>
        <dbReference type="EMBL" id="CAA7042423.1"/>
    </source>
</evidence>
<dbReference type="InterPro" id="IPR007112">
    <property type="entry name" value="Expansin/allergen_DPBB_dom"/>
</dbReference>
<dbReference type="InterPro" id="IPR007118">
    <property type="entry name" value="Expan_Lol_pI"/>
</dbReference>
<dbReference type="Proteomes" id="UP000467841">
    <property type="component" value="Unassembled WGS sequence"/>
</dbReference>
<dbReference type="SUPFAM" id="SSF50685">
    <property type="entry name" value="Barwin-like endoglucanases"/>
    <property type="match status" value="1"/>
</dbReference>
<dbReference type="PRINTS" id="PR01225">
    <property type="entry name" value="EXPANSNFAMLY"/>
</dbReference>
<evidence type="ECO:0000259" key="4">
    <source>
        <dbReference type="PROSITE" id="PS50843"/>
    </source>
</evidence>
<dbReference type="InterPro" id="IPR036749">
    <property type="entry name" value="Expansin_CBD_sf"/>
</dbReference>
<dbReference type="AlphaFoldDB" id="A0A6D2K2M3"/>
<organism evidence="5 7">
    <name type="scientific">Microthlaspi erraticum</name>
    <dbReference type="NCBI Taxonomy" id="1685480"/>
    <lineage>
        <taxon>Eukaryota</taxon>
        <taxon>Viridiplantae</taxon>
        <taxon>Streptophyta</taxon>
        <taxon>Embryophyta</taxon>
        <taxon>Tracheophyta</taxon>
        <taxon>Spermatophyta</taxon>
        <taxon>Magnoliopsida</taxon>
        <taxon>eudicotyledons</taxon>
        <taxon>Gunneridae</taxon>
        <taxon>Pentapetalae</taxon>
        <taxon>rosids</taxon>
        <taxon>malvids</taxon>
        <taxon>Brassicales</taxon>
        <taxon>Brassicaceae</taxon>
        <taxon>Coluteocarpeae</taxon>
        <taxon>Microthlaspi</taxon>
    </lineage>
</organism>
<evidence type="ECO:0008006" key="8">
    <source>
        <dbReference type="Google" id="ProtNLM"/>
    </source>
</evidence>
<feature type="domain" description="Expansin-like EG45" evidence="3">
    <location>
        <begin position="44"/>
        <end position="150"/>
    </location>
</feature>
<feature type="domain" description="Expansin-like CBD" evidence="4">
    <location>
        <begin position="165"/>
        <end position="247"/>
    </location>
</feature>
<keyword evidence="7" id="KW-1185">Reference proteome</keyword>
<dbReference type="PROSITE" id="PS50843">
    <property type="entry name" value="EXPANSIN_CBD"/>
    <property type="match status" value="1"/>
</dbReference>
<dbReference type="EMBL" id="CACVBM020001269">
    <property type="protein sequence ID" value="CAA7042423.1"/>
    <property type="molecule type" value="Genomic_DNA"/>
</dbReference>
<feature type="signal peptide" evidence="2">
    <location>
        <begin position="1"/>
        <end position="23"/>
    </location>
</feature>
<dbReference type="Pfam" id="PF01357">
    <property type="entry name" value="Expansin_C"/>
    <property type="match status" value="1"/>
</dbReference>
<dbReference type="GO" id="GO:0005576">
    <property type="term" value="C:extracellular region"/>
    <property type="evidence" value="ECO:0007669"/>
    <property type="project" value="InterPro"/>
</dbReference>
<name>A0A6D2K2M3_9BRAS</name>
<dbReference type="InterPro" id="IPR007117">
    <property type="entry name" value="Expansin_CBD"/>
</dbReference>
<accession>A0A6D2K2M3</accession>
<dbReference type="PROSITE" id="PS50842">
    <property type="entry name" value="EXPANSIN_EG45"/>
    <property type="match status" value="1"/>
</dbReference>
<dbReference type="CDD" id="cd22276">
    <property type="entry name" value="DPBB_EXLA_N"/>
    <property type="match status" value="1"/>
</dbReference>
<reference evidence="5 7" key="1">
    <citation type="submission" date="2020-01" db="EMBL/GenBank/DDBJ databases">
        <authorList>
            <person name="Mishra B."/>
        </authorList>
    </citation>
    <scope>NUCLEOTIDE SEQUENCE [LARGE SCALE GENOMIC DNA]</scope>
</reference>
<feature type="chain" id="PRO_5036173319" description="Expansin-like EG45 domain-containing protein" evidence="2">
    <location>
        <begin position="24"/>
        <end position="268"/>
    </location>
</feature>
<dbReference type="EMBL" id="CACVBM020001394">
    <property type="protein sequence ID" value="CAA7048653.1"/>
    <property type="molecule type" value="Genomic_DNA"/>
</dbReference>
<dbReference type="Pfam" id="PF03330">
    <property type="entry name" value="DPBB_1"/>
    <property type="match status" value="1"/>
</dbReference>
<evidence type="ECO:0000313" key="7">
    <source>
        <dbReference type="Proteomes" id="UP000467841"/>
    </source>
</evidence>
<evidence type="ECO:0000313" key="6">
    <source>
        <dbReference type="EMBL" id="CAA7048653.1"/>
    </source>
</evidence>
<dbReference type="PANTHER" id="PTHR31692">
    <property type="entry name" value="EXPANSIN-B3"/>
    <property type="match status" value="1"/>
</dbReference>
<dbReference type="SUPFAM" id="SSF49590">
    <property type="entry name" value="PHL pollen allergen"/>
    <property type="match status" value="1"/>
</dbReference>
<keyword evidence="2" id="KW-0732">Signal</keyword>
<sequence length="268" mass="29047">MGRRCLFLVAIVLVFLFSSSVDACDRCLHRSKASSFSSASALSSGACAYGSLATGFFAGHIAAAVPSLFKDGAGCGSCFQVRCTNPALCSTKGTTVMVTDLNKSNHTDLVLSSRAFRAMAKPLLGADRDLLKQGLVDIEYQRVPCDFGNKKTMMVRVEESSKKPNDLAIKLLFQGGQTEVVAIDIAQVGSSHWSYMTRSHGAVWFTDKVPTGALQFRFVVTSGYDGKMLRSERLLPANWEAGKTYDAGLQITDIAQEGCYPCDDHIWK</sequence>
<dbReference type="Gene3D" id="2.40.40.10">
    <property type="entry name" value="RlpA-like domain"/>
    <property type="match status" value="1"/>
</dbReference>
<protein>
    <recommendedName>
        <fullName evidence="8">Expansin-like EG45 domain-containing protein</fullName>
    </recommendedName>
</protein>
<evidence type="ECO:0000256" key="2">
    <source>
        <dbReference type="SAM" id="SignalP"/>
    </source>
</evidence>
<evidence type="ECO:0000256" key="1">
    <source>
        <dbReference type="RuleBase" id="RU003460"/>
    </source>
</evidence>
<dbReference type="OrthoDB" id="623266at2759"/>
<dbReference type="GO" id="GO:0009506">
    <property type="term" value="C:plasmodesma"/>
    <property type="evidence" value="ECO:0007669"/>
    <property type="project" value="TreeGrafter"/>
</dbReference>
<dbReference type="GO" id="GO:0009653">
    <property type="term" value="P:anatomical structure morphogenesis"/>
    <property type="evidence" value="ECO:0007669"/>
    <property type="project" value="UniProtKB-ARBA"/>
</dbReference>
<gene>
    <name evidence="5" type="ORF">MERR_LOCUS29658</name>
    <name evidence="6" type="ORF">MERR_LOCUS35888</name>
</gene>
<proteinExistence type="inferred from homology"/>
<comment type="similarity">
    <text evidence="1">Belongs to the expansin family.</text>
</comment>
<dbReference type="InterPro" id="IPR009009">
    <property type="entry name" value="RlpA-like_DPBB"/>
</dbReference>
<dbReference type="Gene3D" id="2.60.40.760">
    <property type="entry name" value="Expansin, cellulose-binding-like domain"/>
    <property type="match status" value="1"/>
</dbReference>